<accession>A0A6S4TD51</accession>
<dbReference type="PANTHER" id="PTHR43798">
    <property type="entry name" value="MONOACYLGLYCEROL LIPASE"/>
    <property type="match status" value="1"/>
</dbReference>
<evidence type="ECO:0000313" key="2">
    <source>
        <dbReference type="EMBL" id="BBQ32446.1"/>
    </source>
</evidence>
<sequence length="266" mass="30130">MASRKGVRVRRNQVMKSHGLALRSAGEGPLLLLLHGLGSSSLDWQAQIERFSERYRVVAIDLRGHGQSMQEGPFDVPTLAADVARWLDEQPEPAWVVGLSLGAMVALELALQLPHKVQGLVLVNGFSEFLLETPKEQERYAMRLKWLRWFGMRPLAWWLGRELFPGPDLAQVRHTFRGRFVRNKKKTYKALLEALPGWSVRARLGTLWQPVAIISTSHDYLPLARRVEQFASLPNATIHTPDGHHAWPAEDPAGFNHLLQRILSTH</sequence>
<organism evidence="2 3">
    <name type="scientific">Aeromonas caviae</name>
    <name type="common">Aeromonas punctata</name>
    <dbReference type="NCBI Taxonomy" id="648"/>
    <lineage>
        <taxon>Bacteria</taxon>
        <taxon>Pseudomonadati</taxon>
        <taxon>Pseudomonadota</taxon>
        <taxon>Gammaproteobacteria</taxon>
        <taxon>Aeromonadales</taxon>
        <taxon>Aeromonadaceae</taxon>
        <taxon>Aeromonas</taxon>
    </lineage>
</organism>
<name>A0A6S4TD51_AERCA</name>
<dbReference type="Gene3D" id="3.40.50.1820">
    <property type="entry name" value="alpha/beta hydrolase"/>
    <property type="match status" value="1"/>
</dbReference>
<dbReference type="Proteomes" id="UP000515756">
    <property type="component" value="Chromosome"/>
</dbReference>
<dbReference type="PANTHER" id="PTHR43798:SF33">
    <property type="entry name" value="HYDROLASE, PUTATIVE (AFU_ORTHOLOGUE AFUA_2G14860)-RELATED"/>
    <property type="match status" value="1"/>
</dbReference>
<dbReference type="AlphaFoldDB" id="A0A6S4TD51"/>
<evidence type="ECO:0000313" key="3">
    <source>
        <dbReference type="Proteomes" id="UP000515756"/>
    </source>
</evidence>
<dbReference type="InterPro" id="IPR000073">
    <property type="entry name" value="AB_hydrolase_1"/>
</dbReference>
<reference evidence="2 3" key="1">
    <citation type="submission" date="2019-12" db="EMBL/GenBank/DDBJ databases">
        <title>complete genome sequences of Aeromonas caviae str. WP2-W18-ESBL-01 isolated from wastewater treatment plant effluent.</title>
        <authorList>
            <person name="Sekizuka T."/>
            <person name="Itokawa K."/>
            <person name="Yatsu K."/>
            <person name="Inamine Y."/>
            <person name="Kuroda M."/>
        </authorList>
    </citation>
    <scope>NUCLEOTIDE SEQUENCE [LARGE SCALE GENOMIC DNA]</scope>
    <source>
        <strain evidence="2 3">WP2-W18-ESBL-01</strain>
    </source>
</reference>
<protein>
    <submittedName>
        <fullName evidence="2">Alpha/beta hydrolase</fullName>
    </submittedName>
</protein>
<dbReference type="Pfam" id="PF00561">
    <property type="entry name" value="Abhydrolase_1"/>
    <property type="match status" value="1"/>
</dbReference>
<dbReference type="EMBL" id="AP021927">
    <property type="protein sequence ID" value="BBQ32446.1"/>
    <property type="molecule type" value="Genomic_DNA"/>
</dbReference>
<gene>
    <name evidence="2" type="ORF">WP2W18E01_40280</name>
</gene>
<keyword evidence="2" id="KW-0378">Hydrolase</keyword>
<proteinExistence type="predicted"/>
<evidence type="ECO:0000259" key="1">
    <source>
        <dbReference type="Pfam" id="PF00561"/>
    </source>
</evidence>
<dbReference type="GO" id="GO:0016787">
    <property type="term" value="F:hydrolase activity"/>
    <property type="evidence" value="ECO:0007669"/>
    <property type="project" value="UniProtKB-KW"/>
</dbReference>
<feature type="domain" description="AB hydrolase-1" evidence="1">
    <location>
        <begin position="29"/>
        <end position="144"/>
    </location>
</feature>
<dbReference type="PRINTS" id="PR00111">
    <property type="entry name" value="ABHYDROLASE"/>
</dbReference>
<dbReference type="InterPro" id="IPR050266">
    <property type="entry name" value="AB_hydrolase_sf"/>
</dbReference>
<dbReference type="InterPro" id="IPR029058">
    <property type="entry name" value="AB_hydrolase_fold"/>
</dbReference>
<dbReference type="SUPFAM" id="SSF53474">
    <property type="entry name" value="alpha/beta-Hydrolases"/>
    <property type="match status" value="1"/>
</dbReference>
<dbReference type="GO" id="GO:0016020">
    <property type="term" value="C:membrane"/>
    <property type="evidence" value="ECO:0007669"/>
    <property type="project" value="TreeGrafter"/>
</dbReference>